<accession>A0A1V6TZG5</accession>
<comment type="subcellular location">
    <subcellularLocation>
        <location evidence="1">Membrane</location>
        <topology evidence="1">Multi-pass membrane protein</topology>
    </subcellularLocation>
</comment>
<keyword evidence="11" id="KW-1185">Reference proteome</keyword>
<dbReference type="GO" id="GO:0016020">
    <property type="term" value="C:membrane"/>
    <property type="evidence" value="ECO:0007669"/>
    <property type="project" value="UniProtKB-SubCell"/>
</dbReference>
<dbReference type="PANTHER" id="PTHR48022:SF71">
    <property type="entry name" value="ALPHA-GLUCOSIDE TRANSPORTER, PUTATIVE (AFU_ORTHOLOGUE AFUA_4G02650)-RELATED"/>
    <property type="match status" value="1"/>
</dbReference>
<dbReference type="InterPro" id="IPR020846">
    <property type="entry name" value="MFS_dom"/>
</dbReference>
<comment type="caution">
    <text evidence="10">The sequence shown here is derived from an EMBL/GenBank/DDBJ whole genome shotgun (WGS) entry which is preliminary data.</text>
</comment>
<dbReference type="InterPro" id="IPR005828">
    <property type="entry name" value="MFS_sugar_transport-like"/>
</dbReference>
<dbReference type="Gene3D" id="1.20.1250.20">
    <property type="entry name" value="MFS general substrate transporter like domains"/>
    <property type="match status" value="1"/>
</dbReference>
<organism evidence="10 11">
    <name type="scientific">Penicillium steckii</name>
    <dbReference type="NCBI Taxonomy" id="303698"/>
    <lineage>
        <taxon>Eukaryota</taxon>
        <taxon>Fungi</taxon>
        <taxon>Dikarya</taxon>
        <taxon>Ascomycota</taxon>
        <taxon>Pezizomycotina</taxon>
        <taxon>Eurotiomycetes</taxon>
        <taxon>Eurotiomycetidae</taxon>
        <taxon>Eurotiales</taxon>
        <taxon>Aspergillaceae</taxon>
        <taxon>Penicillium</taxon>
    </lineage>
</organism>
<evidence type="ECO:0000313" key="10">
    <source>
        <dbReference type="EMBL" id="OQE31671.1"/>
    </source>
</evidence>
<dbReference type="OrthoDB" id="6612291at2759"/>
<protein>
    <recommendedName>
        <fullName evidence="9">Major facilitator superfamily (MFS) profile domain-containing protein</fullName>
    </recommendedName>
</protein>
<proteinExistence type="inferred from homology"/>
<keyword evidence="4 8" id="KW-0812">Transmembrane</keyword>
<feature type="transmembrane region" description="Helical" evidence="8">
    <location>
        <begin position="335"/>
        <end position="359"/>
    </location>
</feature>
<name>A0A1V6TZG5_9EURO</name>
<evidence type="ECO:0000256" key="2">
    <source>
        <dbReference type="ARBA" id="ARBA00010992"/>
    </source>
</evidence>
<feature type="transmembrane region" description="Helical" evidence="8">
    <location>
        <begin position="188"/>
        <end position="205"/>
    </location>
</feature>
<sequence length="559" mass="62378">MHRQALASATVHSFFFSFSLRFFFNHGEQQSIIIMVSEKQGTVVQCISADASEEAELSFEFTKQEHALGWWKAIRLYYPAIGWGIFMNLATVLKGIDGGVVRSLVGLPVFKEKYGYNSNGKYMIAAQWLSAFNYANLLGAIVGALLSGYAYDRFGPRWMTAGCCLFSIAFIFLQFFSHTPAQLFVGELLNGCIIAFYPICASAFVGEVTPLVLRGFAATMTNLAFSIGSLIASGILKGTESMDSKWSYKIPIATQWALPCIMFLLVPLCPDPPYWLCRKGRQEDAIISLRRLGTPSADISKRLAHINETLRLEKCDQGQKPSYLDCFRGSNFRRLIICVMAYDMQAFTGNVFFLSYAVHFMELAGLDASDAFSMNLGLTALGLLGTCLSWFLLSFVGRRTVYIFGCSALAIVLLIIGAVDLAPRQSSTTWAQCGLMLACTFVYDLTLGPFCYVLLAEVSSAKLRGFTIALSTVTCFIWSIVFAVVIPYAMNEDEGNWRGKIGFLFSGLSFLCAIYCFWCMPETKDRTFEELDILFEKKIPSRKFKYFKVDMDVGGRRLE</sequence>
<evidence type="ECO:0000256" key="8">
    <source>
        <dbReference type="SAM" id="Phobius"/>
    </source>
</evidence>
<feature type="transmembrane region" description="Helical" evidence="8">
    <location>
        <begin position="157"/>
        <end position="176"/>
    </location>
</feature>
<feature type="transmembrane region" description="Helical" evidence="8">
    <location>
        <begin position="434"/>
        <end position="455"/>
    </location>
</feature>
<evidence type="ECO:0000256" key="6">
    <source>
        <dbReference type="ARBA" id="ARBA00023136"/>
    </source>
</evidence>
<feature type="transmembrane region" description="Helical" evidence="8">
    <location>
        <begin position="211"/>
        <end position="236"/>
    </location>
</feature>
<evidence type="ECO:0000256" key="7">
    <source>
        <dbReference type="RuleBase" id="RU003346"/>
    </source>
</evidence>
<dbReference type="Pfam" id="PF00083">
    <property type="entry name" value="Sugar_tr"/>
    <property type="match status" value="1"/>
</dbReference>
<evidence type="ECO:0000313" key="11">
    <source>
        <dbReference type="Proteomes" id="UP000191285"/>
    </source>
</evidence>
<evidence type="ECO:0000256" key="3">
    <source>
        <dbReference type="ARBA" id="ARBA00022448"/>
    </source>
</evidence>
<feature type="transmembrane region" description="Helical" evidence="8">
    <location>
        <begin position="131"/>
        <end position="151"/>
    </location>
</feature>
<feature type="transmembrane region" description="Helical" evidence="8">
    <location>
        <begin position="501"/>
        <end position="520"/>
    </location>
</feature>
<feature type="transmembrane region" description="Helical" evidence="8">
    <location>
        <begin position="400"/>
        <end position="422"/>
    </location>
</feature>
<dbReference type="PROSITE" id="PS50850">
    <property type="entry name" value="MFS"/>
    <property type="match status" value="1"/>
</dbReference>
<dbReference type="GO" id="GO:0005351">
    <property type="term" value="F:carbohydrate:proton symporter activity"/>
    <property type="evidence" value="ECO:0007669"/>
    <property type="project" value="TreeGrafter"/>
</dbReference>
<dbReference type="SUPFAM" id="SSF103473">
    <property type="entry name" value="MFS general substrate transporter"/>
    <property type="match status" value="1"/>
</dbReference>
<evidence type="ECO:0000256" key="4">
    <source>
        <dbReference type="ARBA" id="ARBA00022692"/>
    </source>
</evidence>
<dbReference type="NCBIfam" id="TIGR00879">
    <property type="entry name" value="SP"/>
    <property type="match status" value="1"/>
</dbReference>
<evidence type="ECO:0000259" key="9">
    <source>
        <dbReference type="PROSITE" id="PS50850"/>
    </source>
</evidence>
<keyword evidence="3 7" id="KW-0813">Transport</keyword>
<dbReference type="AlphaFoldDB" id="A0A1V6TZG5"/>
<feature type="transmembrane region" description="Helical" evidence="8">
    <location>
        <begin position="371"/>
        <end position="393"/>
    </location>
</feature>
<dbReference type="InterPro" id="IPR036259">
    <property type="entry name" value="MFS_trans_sf"/>
</dbReference>
<keyword evidence="5 8" id="KW-1133">Transmembrane helix</keyword>
<evidence type="ECO:0000256" key="5">
    <source>
        <dbReference type="ARBA" id="ARBA00022989"/>
    </source>
</evidence>
<gene>
    <name evidence="10" type="ORF">PENSTE_c001G02651</name>
</gene>
<dbReference type="InterPro" id="IPR050360">
    <property type="entry name" value="MFS_Sugar_Transporters"/>
</dbReference>
<reference evidence="11" key="1">
    <citation type="journal article" date="2017" name="Nat. Microbiol.">
        <title>Global analysis of biosynthetic gene clusters reveals vast potential of secondary metabolite production in Penicillium species.</title>
        <authorList>
            <person name="Nielsen J.C."/>
            <person name="Grijseels S."/>
            <person name="Prigent S."/>
            <person name="Ji B."/>
            <person name="Dainat J."/>
            <person name="Nielsen K.F."/>
            <person name="Frisvad J.C."/>
            <person name="Workman M."/>
            <person name="Nielsen J."/>
        </authorList>
    </citation>
    <scope>NUCLEOTIDE SEQUENCE [LARGE SCALE GENOMIC DNA]</scope>
    <source>
        <strain evidence="11">IBT 24891</strain>
    </source>
</reference>
<feature type="transmembrane region" description="Helical" evidence="8">
    <location>
        <begin position="467"/>
        <end position="489"/>
    </location>
</feature>
<keyword evidence="6 8" id="KW-0472">Membrane</keyword>
<dbReference type="PANTHER" id="PTHR48022">
    <property type="entry name" value="PLASTIDIC GLUCOSE TRANSPORTER 4"/>
    <property type="match status" value="1"/>
</dbReference>
<feature type="domain" description="Major facilitator superfamily (MFS) profile" evidence="9">
    <location>
        <begin position="83"/>
        <end position="524"/>
    </location>
</feature>
<dbReference type="Proteomes" id="UP000191285">
    <property type="component" value="Unassembled WGS sequence"/>
</dbReference>
<dbReference type="InterPro" id="IPR003663">
    <property type="entry name" value="Sugar/inositol_transpt"/>
</dbReference>
<evidence type="ECO:0000256" key="1">
    <source>
        <dbReference type="ARBA" id="ARBA00004141"/>
    </source>
</evidence>
<dbReference type="EMBL" id="MLKD01000001">
    <property type="protein sequence ID" value="OQE31671.1"/>
    <property type="molecule type" value="Genomic_DNA"/>
</dbReference>
<comment type="similarity">
    <text evidence="2 7">Belongs to the major facilitator superfamily. Sugar transporter (TC 2.A.1.1) family.</text>
</comment>
<dbReference type="FunFam" id="1.20.1250.20:FF:000078">
    <property type="entry name" value="MFS maltose transporter, putative"/>
    <property type="match status" value="1"/>
</dbReference>